<dbReference type="OrthoDB" id="9806430at2"/>
<feature type="binding site" evidence="10">
    <location>
        <position position="78"/>
    </location>
    <ligand>
        <name>5-phospho-alpha-D-ribose 1-diphosphate</name>
        <dbReference type="ChEBI" id="CHEBI:58017"/>
    </ligand>
</feature>
<evidence type="ECO:0000256" key="3">
    <source>
        <dbReference type="ARBA" id="ARBA00022676"/>
    </source>
</evidence>
<dbReference type="Proteomes" id="UP000243706">
    <property type="component" value="Chromosome 1"/>
</dbReference>
<evidence type="ECO:0000256" key="1">
    <source>
        <dbReference type="ARBA" id="ARBA00004907"/>
    </source>
</evidence>
<accession>A0A240C9T8</accession>
<evidence type="ECO:0000256" key="5">
    <source>
        <dbReference type="ARBA" id="ARBA00022723"/>
    </source>
</evidence>
<evidence type="ECO:0000256" key="2">
    <source>
        <dbReference type="ARBA" id="ARBA00022605"/>
    </source>
</evidence>
<feature type="domain" description="Glycosyl transferase family 3 N-terminal" evidence="12">
    <location>
        <begin position="3"/>
        <end position="62"/>
    </location>
</feature>
<feature type="binding site" evidence="10">
    <location>
        <position position="78"/>
    </location>
    <ligand>
        <name>anthranilate</name>
        <dbReference type="ChEBI" id="CHEBI:16567"/>
        <label>1</label>
    </ligand>
</feature>
<comment type="function">
    <text evidence="10">Catalyzes the transfer of the phosphoribosyl group of 5-phosphorylribose-1-pyrophosphate (PRPP) to anthranilate to yield N-(5'-phosphoribosyl)-anthranilate (PRA).</text>
</comment>
<dbReference type="InterPro" id="IPR000312">
    <property type="entry name" value="Glycosyl_Trfase_fam3"/>
</dbReference>
<dbReference type="RefSeq" id="WP_095117882.1">
    <property type="nucleotide sequence ID" value="NZ_BMCB01000004.1"/>
</dbReference>
<comment type="catalytic activity">
    <reaction evidence="8 10">
        <text>N-(5-phospho-beta-D-ribosyl)anthranilate + diphosphate = 5-phospho-alpha-D-ribose 1-diphosphate + anthranilate</text>
        <dbReference type="Rhea" id="RHEA:11768"/>
        <dbReference type="ChEBI" id="CHEBI:16567"/>
        <dbReference type="ChEBI" id="CHEBI:18277"/>
        <dbReference type="ChEBI" id="CHEBI:33019"/>
        <dbReference type="ChEBI" id="CHEBI:58017"/>
        <dbReference type="EC" id="2.4.2.18"/>
    </reaction>
</comment>
<comment type="pathway">
    <text evidence="1 10">Amino-acid biosynthesis; L-tryptophan biosynthesis; L-tryptophan from chorismate: step 2/5.</text>
</comment>
<dbReference type="FunFam" id="3.40.1030.10:FF:000002">
    <property type="entry name" value="Anthranilate phosphoribosyltransferase"/>
    <property type="match status" value="1"/>
</dbReference>
<reference evidence="16" key="3">
    <citation type="journal article" date="2019" name="Int. J. Syst. Evol. Microbiol.">
        <title>The Global Catalogue of Microorganisms (GCM) 10K type strain sequencing project: providing services to taxonomists for standard genome sequencing and annotation.</title>
        <authorList>
            <consortium name="The Broad Institute Genomics Platform"/>
            <consortium name="The Broad Institute Genome Sequencing Center for Infectious Disease"/>
            <person name="Wu L."/>
            <person name="Ma J."/>
        </authorList>
    </citation>
    <scope>NUCLEOTIDE SEQUENCE [LARGE SCALE GENOMIC DNA]</scope>
    <source>
        <strain evidence="16">CCM 4175</strain>
    </source>
</reference>
<dbReference type="KEGG" id="smus:C7J88_06360"/>
<feature type="binding site" evidence="10">
    <location>
        <position position="86"/>
    </location>
    <ligand>
        <name>5-phospho-alpha-D-ribose 1-diphosphate</name>
        <dbReference type="ChEBI" id="CHEBI:58017"/>
    </ligand>
</feature>
<feature type="binding site" evidence="10">
    <location>
        <position position="223"/>
    </location>
    <ligand>
        <name>Mg(2+)</name>
        <dbReference type="ChEBI" id="CHEBI:18420"/>
        <label>2</label>
    </ligand>
</feature>
<feature type="binding site" evidence="10">
    <location>
        <begin position="88"/>
        <end position="91"/>
    </location>
    <ligand>
        <name>5-phospho-alpha-D-ribose 1-diphosphate</name>
        <dbReference type="ChEBI" id="CHEBI:58017"/>
    </ligand>
</feature>
<dbReference type="Gene3D" id="1.20.970.10">
    <property type="entry name" value="Transferase, Pyrimidine Nucleoside Phosphorylase, Chain C"/>
    <property type="match status" value="1"/>
</dbReference>
<evidence type="ECO:0000256" key="9">
    <source>
        <dbReference type="ARBA" id="ARBA00061188"/>
    </source>
</evidence>
<evidence type="ECO:0000256" key="4">
    <source>
        <dbReference type="ARBA" id="ARBA00022679"/>
    </source>
</evidence>
<dbReference type="Pfam" id="PF00591">
    <property type="entry name" value="Glycos_transf_3"/>
    <property type="match status" value="1"/>
</dbReference>
<keyword evidence="2 10" id="KW-0028">Amino-acid biosynthesis</keyword>
<feature type="domain" description="Glycosyl transferase family 3" evidence="11">
    <location>
        <begin position="76"/>
        <end position="323"/>
    </location>
</feature>
<feature type="binding site" evidence="10">
    <location>
        <begin position="81"/>
        <end position="82"/>
    </location>
    <ligand>
        <name>5-phospho-alpha-D-ribose 1-diphosphate</name>
        <dbReference type="ChEBI" id="CHEBI:58017"/>
    </ligand>
</feature>
<dbReference type="AlphaFoldDB" id="A0A240C9T8"/>
<dbReference type="NCBIfam" id="TIGR01245">
    <property type="entry name" value="trpD"/>
    <property type="match status" value="1"/>
</dbReference>
<dbReference type="PANTHER" id="PTHR43285">
    <property type="entry name" value="ANTHRANILATE PHOSPHORIBOSYLTRANSFERASE"/>
    <property type="match status" value="1"/>
</dbReference>
<dbReference type="Pfam" id="PF02885">
    <property type="entry name" value="Glycos_trans_3N"/>
    <property type="match status" value="1"/>
</dbReference>
<evidence type="ECO:0000256" key="8">
    <source>
        <dbReference type="ARBA" id="ARBA00052328"/>
    </source>
</evidence>
<dbReference type="InterPro" id="IPR036320">
    <property type="entry name" value="Glycosyl_Trfase_fam3_N_dom_sf"/>
</dbReference>
<reference evidence="13" key="4">
    <citation type="submission" date="2024-05" db="EMBL/GenBank/DDBJ databases">
        <authorList>
            <person name="Sun Q."/>
            <person name="Sedlacek I."/>
        </authorList>
    </citation>
    <scope>NUCLEOTIDE SEQUENCE</scope>
    <source>
        <strain evidence="13">CCM 4175</strain>
    </source>
</reference>
<gene>
    <name evidence="10 14" type="primary">trpD</name>
    <name evidence="13" type="ORF">GCM10007183_10160</name>
    <name evidence="14" type="ORF">SAMEA4412661_01943</name>
</gene>
<evidence type="ECO:0000313" key="13">
    <source>
        <dbReference type="EMBL" id="GGA87913.1"/>
    </source>
</evidence>
<dbReference type="HAMAP" id="MF_00211">
    <property type="entry name" value="TrpD"/>
    <property type="match status" value="1"/>
</dbReference>
<comment type="similarity">
    <text evidence="9">In the C-terminal section; belongs to the anthranilate phosphoribosyltransferase family.</text>
</comment>
<dbReference type="EMBL" id="BMCB01000004">
    <property type="protein sequence ID" value="GGA87913.1"/>
    <property type="molecule type" value="Genomic_DNA"/>
</dbReference>
<protein>
    <recommendedName>
        <fullName evidence="10">Anthranilate phosphoribosyltransferase</fullName>
        <ecNumber evidence="10">2.4.2.18</ecNumber>
    </recommendedName>
</protein>
<evidence type="ECO:0000313" key="14">
    <source>
        <dbReference type="EMBL" id="SNW04342.1"/>
    </source>
</evidence>
<dbReference type="Gene3D" id="3.40.1030.10">
    <property type="entry name" value="Nucleoside phosphorylase/phosphoribosyltransferase catalytic domain"/>
    <property type="match status" value="1"/>
</dbReference>
<dbReference type="GO" id="GO:0000287">
    <property type="term" value="F:magnesium ion binding"/>
    <property type="evidence" value="ECO:0007669"/>
    <property type="project" value="UniProtKB-UniRule"/>
</dbReference>
<comment type="caution">
    <text evidence="10">Lacks conserved residue(s) required for the propagation of feature annotation.</text>
</comment>
<feature type="binding site" evidence="10">
    <location>
        <position position="222"/>
    </location>
    <ligand>
        <name>Mg(2+)</name>
        <dbReference type="ChEBI" id="CHEBI:18420"/>
        <label>2</label>
    </ligand>
</feature>
<evidence type="ECO:0000256" key="6">
    <source>
        <dbReference type="ARBA" id="ARBA00022822"/>
    </source>
</evidence>
<keyword evidence="4 10" id="KW-0808">Transferase</keyword>
<dbReference type="EMBL" id="LT906464">
    <property type="protein sequence ID" value="SNW04342.1"/>
    <property type="molecule type" value="Genomic_DNA"/>
</dbReference>
<evidence type="ECO:0000313" key="15">
    <source>
        <dbReference type="Proteomes" id="UP000243706"/>
    </source>
</evidence>
<feature type="binding site" evidence="10">
    <location>
        <position position="118"/>
    </location>
    <ligand>
        <name>5-phospho-alpha-D-ribose 1-diphosphate</name>
        <dbReference type="ChEBI" id="CHEBI:58017"/>
    </ligand>
</feature>
<feature type="binding site" evidence="10">
    <location>
        <position position="163"/>
    </location>
    <ligand>
        <name>anthranilate</name>
        <dbReference type="ChEBI" id="CHEBI:16567"/>
        <label>2</label>
    </ligand>
</feature>
<feature type="binding site" evidence="10">
    <location>
        <position position="109"/>
    </location>
    <ligand>
        <name>anthranilate</name>
        <dbReference type="ChEBI" id="CHEBI:16567"/>
        <label>1</label>
    </ligand>
</feature>
<dbReference type="EC" id="2.4.2.18" evidence="10"/>
<evidence type="ECO:0000313" key="16">
    <source>
        <dbReference type="Proteomes" id="UP000652995"/>
    </source>
</evidence>
<organism evidence="14 15">
    <name type="scientific">Staphylococcus muscae</name>
    <dbReference type="NCBI Taxonomy" id="1294"/>
    <lineage>
        <taxon>Bacteria</taxon>
        <taxon>Bacillati</taxon>
        <taxon>Bacillota</taxon>
        <taxon>Bacilli</taxon>
        <taxon>Bacillales</taxon>
        <taxon>Staphylococcaceae</taxon>
        <taxon>Staphylococcus</taxon>
    </lineage>
</organism>
<dbReference type="GO" id="GO:0004048">
    <property type="term" value="F:anthranilate phosphoribosyltransferase activity"/>
    <property type="evidence" value="ECO:0007669"/>
    <property type="project" value="UniProtKB-UniRule"/>
</dbReference>
<evidence type="ECO:0000256" key="7">
    <source>
        <dbReference type="ARBA" id="ARBA00023141"/>
    </source>
</evidence>
<feature type="binding site" evidence="10">
    <location>
        <position position="90"/>
    </location>
    <ligand>
        <name>Mg(2+)</name>
        <dbReference type="ChEBI" id="CHEBI:18420"/>
        <label>1</label>
    </ligand>
</feature>
<keyword evidence="3 10" id="KW-0328">Glycosyltransferase</keyword>
<reference evidence="13" key="1">
    <citation type="journal article" date="2014" name="Int. J. Syst. Evol. Microbiol.">
        <title>Complete genome of a new Firmicutes species belonging to the dominant human colonic microbiota ('Ruminococcus bicirculans') reveals two chromosomes and a selective capacity to utilize plant glucans.</title>
        <authorList>
            <consortium name="NISC Comparative Sequencing Program"/>
            <person name="Wegmann U."/>
            <person name="Louis P."/>
            <person name="Goesmann A."/>
            <person name="Henrissat B."/>
            <person name="Duncan S.H."/>
            <person name="Flint H.J."/>
        </authorList>
    </citation>
    <scope>NUCLEOTIDE SEQUENCE</scope>
    <source>
        <strain evidence="13">CCM 4175</strain>
    </source>
</reference>
<evidence type="ECO:0000259" key="12">
    <source>
        <dbReference type="Pfam" id="PF02885"/>
    </source>
</evidence>
<dbReference type="GO" id="GO:0000162">
    <property type="term" value="P:L-tryptophan biosynthetic process"/>
    <property type="evidence" value="ECO:0007669"/>
    <property type="project" value="UniProtKB-UniRule"/>
</dbReference>
<keyword evidence="5 10" id="KW-0479">Metal-binding</keyword>
<name>A0A240C9T8_9STAP</name>
<dbReference type="InterPro" id="IPR005940">
    <property type="entry name" value="Anthranilate_Pribosyl_Tfrase"/>
</dbReference>
<dbReference type="Proteomes" id="UP000652995">
    <property type="component" value="Unassembled WGS sequence"/>
</dbReference>
<keyword evidence="16" id="KW-1185">Reference proteome</keyword>
<dbReference type="UniPathway" id="UPA00035">
    <property type="reaction ID" value="UER00041"/>
</dbReference>
<comment type="cofactor">
    <cofactor evidence="10">
        <name>Mg(2+)</name>
        <dbReference type="ChEBI" id="CHEBI:18420"/>
    </cofactor>
    <text evidence="10">Binds 2 magnesium ions per monomer.</text>
</comment>
<keyword evidence="6 10" id="KW-0822">Tryptophan biosynthesis</keyword>
<dbReference type="SUPFAM" id="SSF52418">
    <property type="entry name" value="Nucleoside phosphorylase/phosphoribosyltransferase catalytic domain"/>
    <property type="match status" value="1"/>
</dbReference>
<evidence type="ECO:0000259" key="11">
    <source>
        <dbReference type="Pfam" id="PF00591"/>
    </source>
</evidence>
<dbReference type="PANTHER" id="PTHR43285:SF2">
    <property type="entry name" value="ANTHRANILATE PHOSPHORIBOSYLTRANSFERASE"/>
    <property type="match status" value="1"/>
</dbReference>
<dbReference type="GO" id="GO:0005829">
    <property type="term" value="C:cytosol"/>
    <property type="evidence" value="ECO:0007669"/>
    <property type="project" value="TreeGrafter"/>
</dbReference>
<evidence type="ECO:0000256" key="10">
    <source>
        <dbReference type="HAMAP-Rule" id="MF_00211"/>
    </source>
</evidence>
<keyword evidence="7 10" id="KW-0057">Aromatic amino acid biosynthesis</keyword>
<dbReference type="SUPFAM" id="SSF47648">
    <property type="entry name" value="Nucleoside phosphorylase/phosphoribosyltransferase N-terminal domain"/>
    <property type="match status" value="1"/>
</dbReference>
<dbReference type="InterPro" id="IPR017459">
    <property type="entry name" value="Glycosyl_Trfase_fam3_N_dom"/>
</dbReference>
<comment type="similarity">
    <text evidence="10">Belongs to the anthranilate phosphoribosyltransferase family.</text>
</comment>
<sequence>MTLLKDLIQHQQLNTSQIEQFTTTLLSDSTELAEKLALLTAFTMKGATADELYDLSRAMIRTMYPEQPHLTDSICVCGTGGDGSNSFNISTTVAFVVAAAGAKVVKHGNKSVTSQSGSVDILQALDVPITQVTDVSQQVASTNLAFLNATNTYPIMRHLQPVRQQLPVPTVFNLLGPIINPFALDYQVMGVYDKTKMQDIAETLYKLGRQRALVVHGANGMDEATLSGDNVIVEVNQDTGIRTYTLNANEVGLRYAEDTELVGGTPEENKEITLGILKGKDMSCRRDVVLLNAGLALYAAKRVETIEAGVTLARQTIDEGHAYEQYEKNRSVAV</sequence>
<comment type="subunit">
    <text evidence="10">Homodimer.</text>
</comment>
<feature type="binding site" evidence="10">
    <location>
        <position position="223"/>
    </location>
    <ligand>
        <name>Mg(2+)</name>
        <dbReference type="ChEBI" id="CHEBI:18420"/>
        <label>1</label>
    </ligand>
</feature>
<keyword evidence="10" id="KW-0460">Magnesium</keyword>
<proteinExistence type="inferred from homology"/>
<dbReference type="InterPro" id="IPR035902">
    <property type="entry name" value="Nuc_phospho_transferase"/>
</dbReference>
<feature type="binding site" evidence="10">
    <location>
        <begin position="106"/>
        <end position="114"/>
    </location>
    <ligand>
        <name>5-phospho-alpha-D-ribose 1-diphosphate</name>
        <dbReference type="ChEBI" id="CHEBI:58017"/>
    </ligand>
</feature>
<reference evidence="14 15" key="2">
    <citation type="submission" date="2017-06" db="EMBL/GenBank/DDBJ databases">
        <authorList>
            <consortium name="Pathogen Informatics"/>
        </authorList>
    </citation>
    <scope>NUCLEOTIDE SEQUENCE [LARGE SCALE GENOMIC DNA]</scope>
    <source>
        <strain evidence="14 15">NCTC13833</strain>
    </source>
</reference>